<keyword evidence="1" id="KW-0812">Transmembrane</keyword>
<evidence type="ECO:0000256" key="1">
    <source>
        <dbReference type="SAM" id="Phobius"/>
    </source>
</evidence>
<name>A0A392RXT9_9FABA</name>
<keyword evidence="1" id="KW-1133">Transmembrane helix</keyword>
<evidence type="ECO:0000313" key="2">
    <source>
        <dbReference type="EMBL" id="MCI41428.1"/>
    </source>
</evidence>
<protein>
    <submittedName>
        <fullName evidence="2">Uncharacterized protein</fullName>
    </submittedName>
</protein>
<feature type="transmembrane region" description="Helical" evidence="1">
    <location>
        <begin position="12"/>
        <end position="33"/>
    </location>
</feature>
<dbReference type="AlphaFoldDB" id="A0A392RXT9"/>
<dbReference type="EMBL" id="LXQA010292210">
    <property type="protein sequence ID" value="MCI41428.1"/>
    <property type="molecule type" value="Genomic_DNA"/>
</dbReference>
<proteinExistence type="predicted"/>
<reference evidence="2 3" key="1">
    <citation type="journal article" date="2018" name="Front. Plant Sci.">
        <title>Red Clover (Trifolium pratense) and Zigzag Clover (T. medium) - A Picture of Genomic Similarities and Differences.</title>
        <authorList>
            <person name="Dluhosova J."/>
            <person name="Istvanek J."/>
            <person name="Nedelnik J."/>
            <person name="Repkova J."/>
        </authorList>
    </citation>
    <scope>NUCLEOTIDE SEQUENCE [LARGE SCALE GENOMIC DNA]</scope>
    <source>
        <strain evidence="3">cv. 10/8</strain>
        <tissue evidence="2">Leaf</tissue>
    </source>
</reference>
<organism evidence="2 3">
    <name type="scientific">Trifolium medium</name>
    <dbReference type="NCBI Taxonomy" id="97028"/>
    <lineage>
        <taxon>Eukaryota</taxon>
        <taxon>Viridiplantae</taxon>
        <taxon>Streptophyta</taxon>
        <taxon>Embryophyta</taxon>
        <taxon>Tracheophyta</taxon>
        <taxon>Spermatophyta</taxon>
        <taxon>Magnoliopsida</taxon>
        <taxon>eudicotyledons</taxon>
        <taxon>Gunneridae</taxon>
        <taxon>Pentapetalae</taxon>
        <taxon>rosids</taxon>
        <taxon>fabids</taxon>
        <taxon>Fabales</taxon>
        <taxon>Fabaceae</taxon>
        <taxon>Papilionoideae</taxon>
        <taxon>50 kb inversion clade</taxon>
        <taxon>NPAAA clade</taxon>
        <taxon>Hologalegina</taxon>
        <taxon>IRL clade</taxon>
        <taxon>Trifolieae</taxon>
        <taxon>Trifolium</taxon>
    </lineage>
</organism>
<keyword evidence="3" id="KW-1185">Reference proteome</keyword>
<keyword evidence="1" id="KW-0472">Membrane</keyword>
<dbReference type="Proteomes" id="UP000265520">
    <property type="component" value="Unassembled WGS sequence"/>
</dbReference>
<comment type="caution">
    <text evidence="2">The sequence shown here is derived from an EMBL/GenBank/DDBJ whole genome shotgun (WGS) entry which is preliminary data.</text>
</comment>
<evidence type="ECO:0000313" key="3">
    <source>
        <dbReference type="Proteomes" id="UP000265520"/>
    </source>
</evidence>
<accession>A0A392RXT9</accession>
<feature type="non-terminal residue" evidence="2">
    <location>
        <position position="35"/>
    </location>
</feature>
<sequence length="35" mass="4050">MNFKVQEPQLKHGLVMQEGLTVVAIIFCLMYLINK</sequence>